<dbReference type="Proteomes" id="UP000027120">
    <property type="component" value="Unassembled WGS sequence"/>
</dbReference>
<sequence>MSTTNTRPSSSVSNTITLQEPGSSQQTLVLRLNPRKKKVTWKEGTVDNEFMGKKSSKKCCIFHKQKPFDEDNSDEEDHDHHHHHHDHKCKDAGEPSTSN</sequence>
<dbReference type="EMBL" id="KK785718">
    <property type="protein sequence ID" value="KDO41099.1"/>
    <property type="molecule type" value="Genomic_DNA"/>
</dbReference>
<accession>A0A067DHS7</accession>
<organism evidence="2 3">
    <name type="scientific">Citrus sinensis</name>
    <name type="common">Sweet orange</name>
    <name type="synonym">Citrus aurantium var. sinensis</name>
    <dbReference type="NCBI Taxonomy" id="2711"/>
    <lineage>
        <taxon>Eukaryota</taxon>
        <taxon>Viridiplantae</taxon>
        <taxon>Streptophyta</taxon>
        <taxon>Embryophyta</taxon>
        <taxon>Tracheophyta</taxon>
        <taxon>Spermatophyta</taxon>
        <taxon>Magnoliopsida</taxon>
        <taxon>eudicotyledons</taxon>
        <taxon>Gunneridae</taxon>
        <taxon>Pentapetalae</taxon>
        <taxon>rosids</taxon>
        <taxon>malvids</taxon>
        <taxon>Sapindales</taxon>
        <taxon>Rutaceae</taxon>
        <taxon>Aurantioideae</taxon>
        <taxon>Citrus</taxon>
    </lineage>
</organism>
<dbReference type="GO" id="GO:0005634">
    <property type="term" value="C:nucleus"/>
    <property type="evidence" value="ECO:0000318"/>
    <property type="project" value="GO_Central"/>
</dbReference>
<evidence type="ECO:0000256" key="1">
    <source>
        <dbReference type="SAM" id="MobiDB-lite"/>
    </source>
</evidence>
<dbReference type="PANTHER" id="PTHR20835:SF0">
    <property type="entry name" value="E3 UBIQUITIN-PROTEIN LIGASE PPP1R11"/>
    <property type="match status" value="1"/>
</dbReference>
<feature type="compositionally biased region" description="Polar residues" evidence="1">
    <location>
        <begin position="1"/>
        <end position="28"/>
    </location>
</feature>
<dbReference type="GO" id="GO:0004865">
    <property type="term" value="F:protein serine/threonine phosphatase inhibitor activity"/>
    <property type="evidence" value="ECO:0000318"/>
    <property type="project" value="GO_Central"/>
</dbReference>
<evidence type="ECO:0000313" key="2">
    <source>
        <dbReference type="EMBL" id="KDO41100.1"/>
    </source>
</evidence>
<dbReference type="EMBL" id="KK785718">
    <property type="protein sequence ID" value="KDO41100.1"/>
    <property type="molecule type" value="Genomic_DNA"/>
</dbReference>
<protein>
    <submittedName>
        <fullName evidence="2">Uncharacterized protein</fullName>
    </submittedName>
</protein>
<dbReference type="PaxDb" id="2711-XP_006471723.1"/>
<dbReference type="eggNOG" id="KOG4102">
    <property type="taxonomic scope" value="Eukaryota"/>
</dbReference>
<gene>
    <name evidence="2" type="ORF">CISIN_1g034270mg</name>
</gene>
<name>A0A067DHS7_CITSI</name>
<dbReference type="GO" id="GO:0008157">
    <property type="term" value="F:protein phosphatase 1 binding"/>
    <property type="evidence" value="ECO:0000318"/>
    <property type="project" value="GO_Central"/>
</dbReference>
<dbReference type="AlphaFoldDB" id="A0A067DHS7"/>
<dbReference type="STRING" id="2711.A0A067DHS7"/>
<reference evidence="2 3" key="1">
    <citation type="submission" date="2014-04" db="EMBL/GenBank/DDBJ databases">
        <authorList>
            <consortium name="International Citrus Genome Consortium"/>
            <person name="Gmitter F."/>
            <person name="Chen C."/>
            <person name="Farmerie W."/>
            <person name="Harkins T."/>
            <person name="Desany B."/>
            <person name="Mohiuddin M."/>
            <person name="Kodira C."/>
            <person name="Borodovsky M."/>
            <person name="Lomsadze A."/>
            <person name="Burns P."/>
            <person name="Jenkins J."/>
            <person name="Prochnik S."/>
            <person name="Shu S."/>
            <person name="Chapman J."/>
            <person name="Pitluck S."/>
            <person name="Schmutz J."/>
            <person name="Rokhsar D."/>
        </authorList>
    </citation>
    <scope>NUCLEOTIDE SEQUENCE</scope>
</reference>
<feature type="region of interest" description="Disordered" evidence="1">
    <location>
        <begin position="67"/>
        <end position="99"/>
    </location>
</feature>
<proteinExistence type="predicted"/>
<dbReference type="InterPro" id="IPR011107">
    <property type="entry name" value="PPI_Ypi1"/>
</dbReference>
<dbReference type="PANTHER" id="PTHR20835">
    <property type="entry name" value="E3 UBIQUITIN-PROTEIN LIGASE PPP1R11-RELATED"/>
    <property type="match status" value="1"/>
</dbReference>
<keyword evidence="3" id="KW-1185">Reference proteome</keyword>
<dbReference type="SMR" id="A0A067DHS7"/>
<feature type="region of interest" description="Disordered" evidence="1">
    <location>
        <begin position="1"/>
        <end position="30"/>
    </location>
</feature>
<dbReference type="Pfam" id="PF07491">
    <property type="entry name" value="PPI_Ypi1"/>
    <property type="match status" value="1"/>
</dbReference>
<evidence type="ECO:0000313" key="3">
    <source>
        <dbReference type="Proteomes" id="UP000027120"/>
    </source>
</evidence>